<sequence length="221" mass="24353">MNIQWTKYKTVIILCLIILIICLWLFYRHQSNLKKTITLEKTSAVFSNSDSRTSKQNTEGSRSMKDQNTEAKEFIVDIKGAVVHPGIYHVRPDDRVIDGITLAGGLTKKADRNKVNLAQKVADEMVIYVPVKGEEGVNSLSNPMGSEGGERPVQDGVEKVNINTADEQKMQDLPGIGPAKAKAIILYREENGPFKSLDDLTNVSGIGDKSLEKIKPAATLN</sequence>
<protein>
    <submittedName>
        <fullName evidence="3">Helix-hairpin-helix domain-containing protein</fullName>
    </submittedName>
</protein>
<dbReference type="InterPro" id="IPR003583">
    <property type="entry name" value="Hlx-hairpin-Hlx_DNA-bd_motif"/>
</dbReference>
<reference evidence="4" key="1">
    <citation type="journal article" date="2019" name="Int. J. Syst. Evol. Microbiol.">
        <title>The Global Catalogue of Microorganisms (GCM) 10K type strain sequencing project: providing services to taxonomists for standard genome sequencing and annotation.</title>
        <authorList>
            <consortium name="The Broad Institute Genomics Platform"/>
            <consortium name="The Broad Institute Genome Sequencing Center for Infectious Disease"/>
            <person name="Wu L."/>
            <person name="Ma J."/>
        </authorList>
    </citation>
    <scope>NUCLEOTIDE SEQUENCE [LARGE SCALE GENOMIC DNA]</scope>
    <source>
        <strain evidence="4">CCUG 42001</strain>
    </source>
</reference>
<proteinExistence type="predicted"/>
<dbReference type="EMBL" id="JBHSTQ010000001">
    <property type="protein sequence ID" value="MFC6385023.1"/>
    <property type="molecule type" value="Genomic_DNA"/>
</dbReference>
<dbReference type="PANTHER" id="PTHR21180:SF32">
    <property type="entry name" value="ENDONUCLEASE_EXONUCLEASE_PHOSPHATASE FAMILY DOMAIN-CONTAINING PROTEIN 1"/>
    <property type="match status" value="1"/>
</dbReference>
<keyword evidence="4" id="KW-1185">Reference proteome</keyword>
<dbReference type="InterPro" id="IPR010994">
    <property type="entry name" value="RuvA_2-like"/>
</dbReference>
<dbReference type="Gene3D" id="1.10.150.280">
    <property type="entry name" value="AF1531-like domain"/>
    <property type="match status" value="1"/>
</dbReference>
<keyword evidence="1" id="KW-1133">Transmembrane helix</keyword>
<keyword evidence="1" id="KW-0812">Transmembrane</keyword>
<dbReference type="NCBIfam" id="TIGR00426">
    <property type="entry name" value="competence protein ComEA helix-hairpin-helix repeat region"/>
    <property type="match status" value="1"/>
</dbReference>
<dbReference type="RefSeq" id="WP_253053864.1">
    <property type="nucleotide sequence ID" value="NZ_JAMXWN010000005.1"/>
</dbReference>
<keyword evidence="1" id="KW-0472">Membrane</keyword>
<comment type="caution">
    <text evidence="3">The sequence shown here is derived from an EMBL/GenBank/DDBJ whole genome shotgun (WGS) entry which is preliminary data.</text>
</comment>
<evidence type="ECO:0000313" key="4">
    <source>
        <dbReference type="Proteomes" id="UP001596267"/>
    </source>
</evidence>
<evidence type="ECO:0000313" key="3">
    <source>
        <dbReference type="EMBL" id="MFC6385023.1"/>
    </source>
</evidence>
<accession>A0ABW1WCL7</accession>
<dbReference type="Pfam" id="PF12836">
    <property type="entry name" value="HHH_3"/>
    <property type="match status" value="1"/>
</dbReference>
<feature type="transmembrane region" description="Helical" evidence="1">
    <location>
        <begin position="6"/>
        <end position="27"/>
    </location>
</feature>
<evidence type="ECO:0000259" key="2">
    <source>
        <dbReference type="SMART" id="SM00278"/>
    </source>
</evidence>
<dbReference type="SUPFAM" id="SSF47781">
    <property type="entry name" value="RuvA domain 2-like"/>
    <property type="match status" value="1"/>
</dbReference>
<feature type="domain" description="Helix-hairpin-helix DNA-binding motif class 1" evidence="2">
    <location>
        <begin position="198"/>
        <end position="217"/>
    </location>
</feature>
<dbReference type="InterPro" id="IPR019554">
    <property type="entry name" value="Soluble_ligand-bd"/>
</dbReference>
<dbReference type="Pfam" id="PF10531">
    <property type="entry name" value="SLBB"/>
    <property type="match status" value="1"/>
</dbReference>
<name>A0ABW1WCL7_9BACL</name>
<dbReference type="InterPro" id="IPR004509">
    <property type="entry name" value="Competence_ComEA_HhH"/>
</dbReference>
<dbReference type="InterPro" id="IPR051675">
    <property type="entry name" value="Endo/Exo/Phosphatase_dom_1"/>
</dbReference>
<evidence type="ECO:0000256" key="1">
    <source>
        <dbReference type="SAM" id="Phobius"/>
    </source>
</evidence>
<dbReference type="SMART" id="SM00278">
    <property type="entry name" value="HhH1"/>
    <property type="match status" value="2"/>
</dbReference>
<dbReference type="PANTHER" id="PTHR21180">
    <property type="entry name" value="ENDONUCLEASE/EXONUCLEASE/PHOSPHATASE FAMILY DOMAIN-CONTAINING PROTEIN 1"/>
    <property type="match status" value="1"/>
</dbReference>
<dbReference type="Proteomes" id="UP001596267">
    <property type="component" value="Unassembled WGS sequence"/>
</dbReference>
<gene>
    <name evidence="3" type="ORF">ACFP7A_00275</name>
</gene>
<organism evidence="3 4">
    <name type="scientific">Sporolactobacillus kofuensis</name>
    <dbReference type="NCBI Taxonomy" id="269672"/>
    <lineage>
        <taxon>Bacteria</taxon>
        <taxon>Bacillati</taxon>
        <taxon>Bacillota</taxon>
        <taxon>Bacilli</taxon>
        <taxon>Bacillales</taxon>
        <taxon>Sporolactobacillaceae</taxon>
        <taxon>Sporolactobacillus</taxon>
    </lineage>
</organism>
<feature type="domain" description="Helix-hairpin-helix DNA-binding motif class 1" evidence="2">
    <location>
        <begin position="168"/>
        <end position="187"/>
    </location>
</feature>